<keyword evidence="3 5" id="KW-0687">Ribonucleoprotein</keyword>
<evidence type="ECO:0000256" key="3">
    <source>
        <dbReference type="ARBA" id="ARBA00023274"/>
    </source>
</evidence>
<evidence type="ECO:0000256" key="2">
    <source>
        <dbReference type="ARBA" id="ARBA00022980"/>
    </source>
</evidence>
<dbReference type="GO" id="GO:0022625">
    <property type="term" value="C:cytosolic large ribosomal subunit"/>
    <property type="evidence" value="ECO:0007669"/>
    <property type="project" value="TreeGrafter"/>
</dbReference>
<dbReference type="Gene3D" id="2.30.170.40">
    <property type="entry name" value="Ribosomal protein L28/L24"/>
    <property type="match status" value="1"/>
</dbReference>
<dbReference type="Pfam" id="PF00830">
    <property type="entry name" value="Ribosomal_L28"/>
    <property type="match status" value="1"/>
</dbReference>
<accession>A0A1G8M8Y6</accession>
<gene>
    <name evidence="5" type="primary">rpmB</name>
    <name evidence="7" type="ORF">SAMN05421850_10495</name>
</gene>
<dbReference type="GO" id="GO:0003735">
    <property type="term" value="F:structural constituent of ribosome"/>
    <property type="evidence" value="ECO:0007669"/>
    <property type="project" value="InterPro"/>
</dbReference>
<dbReference type="EMBL" id="FNEB01000004">
    <property type="protein sequence ID" value="SDI64449.1"/>
    <property type="molecule type" value="Genomic_DNA"/>
</dbReference>
<evidence type="ECO:0000256" key="6">
    <source>
        <dbReference type="SAM" id="MobiDB-lite"/>
    </source>
</evidence>
<comment type="similarity">
    <text evidence="1 5">Belongs to the bacterial ribosomal protein bL28 family.</text>
</comment>
<dbReference type="PANTHER" id="PTHR13528:SF2">
    <property type="entry name" value="LARGE RIBOSOMAL SUBUNIT PROTEIN BL28M"/>
    <property type="match status" value="1"/>
</dbReference>
<dbReference type="InterPro" id="IPR001383">
    <property type="entry name" value="Ribosomal_bL28_bact-type"/>
</dbReference>
<dbReference type="NCBIfam" id="TIGR00009">
    <property type="entry name" value="L28"/>
    <property type="match status" value="1"/>
</dbReference>
<evidence type="ECO:0000256" key="5">
    <source>
        <dbReference type="HAMAP-Rule" id="MF_00373"/>
    </source>
</evidence>
<proteinExistence type="inferred from homology"/>
<dbReference type="GO" id="GO:0006412">
    <property type="term" value="P:translation"/>
    <property type="evidence" value="ECO:0007669"/>
    <property type="project" value="UniProtKB-UniRule"/>
</dbReference>
<feature type="region of interest" description="Disordered" evidence="6">
    <location>
        <begin position="1"/>
        <end position="22"/>
    </location>
</feature>
<keyword evidence="8" id="KW-1185">Reference proteome</keyword>
<dbReference type="STRING" id="490829.SAMN05421850_10495"/>
<dbReference type="Proteomes" id="UP000199340">
    <property type="component" value="Unassembled WGS sequence"/>
</dbReference>
<name>A0A1G8M8Y6_9RHOB</name>
<dbReference type="PANTHER" id="PTHR13528">
    <property type="entry name" value="39S RIBOSOMAL PROTEIN L28, MITOCHONDRIAL"/>
    <property type="match status" value="1"/>
</dbReference>
<dbReference type="AlphaFoldDB" id="A0A1G8M8Y6"/>
<dbReference type="RefSeq" id="WP_090028611.1">
    <property type="nucleotide sequence ID" value="NZ_FNEB01000004.1"/>
</dbReference>
<evidence type="ECO:0000256" key="4">
    <source>
        <dbReference type="ARBA" id="ARBA00035174"/>
    </source>
</evidence>
<reference evidence="7 8" key="1">
    <citation type="submission" date="2016-10" db="EMBL/GenBank/DDBJ databases">
        <authorList>
            <person name="de Groot N.N."/>
        </authorList>
    </citation>
    <scope>NUCLEOTIDE SEQUENCE [LARGE SCALE GENOMIC DNA]</scope>
    <source>
        <strain evidence="7 8">DSM 28010</strain>
    </source>
</reference>
<evidence type="ECO:0000313" key="7">
    <source>
        <dbReference type="EMBL" id="SDI64449.1"/>
    </source>
</evidence>
<dbReference type="InterPro" id="IPR034704">
    <property type="entry name" value="Ribosomal_bL28/bL31-like_sf"/>
</dbReference>
<dbReference type="SUPFAM" id="SSF143800">
    <property type="entry name" value="L28p-like"/>
    <property type="match status" value="1"/>
</dbReference>
<dbReference type="InterPro" id="IPR026569">
    <property type="entry name" value="Ribosomal_bL28"/>
</dbReference>
<protein>
    <recommendedName>
        <fullName evidence="4 5">Large ribosomal subunit protein bL28</fullName>
    </recommendedName>
</protein>
<organism evidence="7 8">
    <name type="scientific">Lutimaribacter saemankumensis</name>
    <dbReference type="NCBI Taxonomy" id="490829"/>
    <lineage>
        <taxon>Bacteria</taxon>
        <taxon>Pseudomonadati</taxon>
        <taxon>Pseudomonadota</taxon>
        <taxon>Alphaproteobacteria</taxon>
        <taxon>Rhodobacterales</taxon>
        <taxon>Roseobacteraceae</taxon>
        <taxon>Lutimaribacter</taxon>
    </lineage>
</organism>
<evidence type="ECO:0000313" key="8">
    <source>
        <dbReference type="Proteomes" id="UP000199340"/>
    </source>
</evidence>
<dbReference type="HAMAP" id="MF_00373">
    <property type="entry name" value="Ribosomal_bL28"/>
    <property type="match status" value="1"/>
</dbReference>
<sequence length="96" mass="10430">MSRRCELTGKGPMTGNNVSHANNKTKRRFLPNLNDTTLQSEALGRGVKLRISASALRSVDHRGGLDAYLLKAKDADLSANALKLKKEIIKAQEANA</sequence>
<dbReference type="InterPro" id="IPR037147">
    <property type="entry name" value="Ribosomal_bL28_sf"/>
</dbReference>
<evidence type="ECO:0000256" key="1">
    <source>
        <dbReference type="ARBA" id="ARBA00008760"/>
    </source>
</evidence>
<keyword evidence="2 5" id="KW-0689">Ribosomal protein</keyword>
<dbReference type="OrthoDB" id="9805609at2"/>